<keyword evidence="2" id="KW-0813">Transport</keyword>
<evidence type="ECO:0000256" key="9">
    <source>
        <dbReference type="ARBA" id="ARBA00023055"/>
    </source>
</evidence>
<sequence>MTTPAPADSTMGQPSSSSPSVNHSGWQVYKRLLSYIRPYSFFFIFSIVGFLVYGVTQAALAHMMEEFINALESPTDSVLYFIPALVVGLAFTRGLSYFVANYSMSRVALGVVNDLRKNLFNHFLHLPSEFFDRRNSAELVAIITYNINQVNNSASNAVKTVFREGFTVIALLAYLFYQNWLLTLIFLAITPLMALVVSVASKRFRTLSKKIQSSMGNLAQVADESVGGYRLVRSYGGQPYERERFFQSSNKNTREGVKFSVVHSLQTPVLQLILSMVLALLMFLVLFLGSKDAGSTVAYLVAAGLLARPIRALSQVNGMIQKGIAAAESVFSVLDTSVEEDVGTVEKTHIDGEIELNGVSFAYNEHDGAVLENIHLTMKAGQTVALVGRSGSGKTTLASLISRYYEPSKGVITLDGTPLQEYTLTNLRSHLALVSQQVTLFNGTVAENIAYGDLASKSMEDIREAAKAANALTFIEEQLPDGFDTQIGEGGTRLSGGQRQRIAIARALLKNAPLLILDEATSALDTESERQIQTALDTLMSDRTTLVIAHRLSTIEKADNIVVLDKGKIVEMGNHETLIAQQGIYAQLHAVQFDEASDS</sequence>
<dbReference type="GO" id="GO:0016887">
    <property type="term" value="F:ATP hydrolysis activity"/>
    <property type="evidence" value="ECO:0007669"/>
    <property type="project" value="InterPro"/>
</dbReference>
<evidence type="ECO:0000259" key="14">
    <source>
        <dbReference type="PROSITE" id="PS50929"/>
    </source>
</evidence>
<keyword evidence="10 12" id="KW-0472">Membrane</keyword>
<dbReference type="InterPro" id="IPR011917">
    <property type="entry name" value="ABC_transpr_lipidA"/>
</dbReference>
<feature type="transmembrane region" description="Helical" evidence="12">
    <location>
        <begin position="269"/>
        <end position="290"/>
    </location>
</feature>
<dbReference type="GO" id="GO:0005886">
    <property type="term" value="C:plasma membrane"/>
    <property type="evidence" value="ECO:0007669"/>
    <property type="project" value="UniProtKB-SubCell"/>
</dbReference>
<dbReference type="InterPro" id="IPR011527">
    <property type="entry name" value="ABC1_TM_dom"/>
</dbReference>
<dbReference type="AlphaFoldDB" id="A0AA37WLB0"/>
<dbReference type="Proteomes" id="UP001156870">
    <property type="component" value="Unassembled WGS sequence"/>
</dbReference>
<feature type="transmembrane region" description="Helical" evidence="12">
    <location>
        <begin position="161"/>
        <end position="177"/>
    </location>
</feature>
<protein>
    <submittedName>
        <fullName evidence="15">Lipid A export ATP-binding/permease protein MsbA</fullName>
    </submittedName>
</protein>
<dbReference type="InterPro" id="IPR036640">
    <property type="entry name" value="ABC1_TM_sf"/>
</dbReference>
<keyword evidence="3" id="KW-1003">Cell membrane</keyword>
<feature type="domain" description="ABC transmembrane type-1" evidence="14">
    <location>
        <begin position="44"/>
        <end position="322"/>
    </location>
</feature>
<dbReference type="Gene3D" id="3.40.50.300">
    <property type="entry name" value="P-loop containing nucleotide triphosphate hydrolases"/>
    <property type="match status" value="1"/>
</dbReference>
<keyword evidence="9" id="KW-0445">Lipid transport</keyword>
<dbReference type="GO" id="GO:0005524">
    <property type="term" value="F:ATP binding"/>
    <property type="evidence" value="ECO:0007669"/>
    <property type="project" value="UniProtKB-KW"/>
</dbReference>
<evidence type="ECO:0000256" key="2">
    <source>
        <dbReference type="ARBA" id="ARBA00022448"/>
    </source>
</evidence>
<keyword evidence="16" id="KW-1185">Reference proteome</keyword>
<dbReference type="Gene3D" id="1.20.1560.10">
    <property type="entry name" value="ABC transporter type 1, transmembrane domain"/>
    <property type="match status" value="2"/>
</dbReference>
<dbReference type="InterPro" id="IPR027417">
    <property type="entry name" value="P-loop_NTPase"/>
</dbReference>
<dbReference type="SUPFAM" id="SSF90123">
    <property type="entry name" value="ABC transporter transmembrane region"/>
    <property type="match status" value="1"/>
</dbReference>
<dbReference type="RefSeq" id="WP_232593924.1">
    <property type="nucleotide sequence ID" value="NZ_BSPD01000035.1"/>
</dbReference>
<evidence type="ECO:0000313" key="15">
    <source>
        <dbReference type="EMBL" id="GLS25774.1"/>
    </source>
</evidence>
<evidence type="ECO:0000256" key="5">
    <source>
        <dbReference type="ARBA" id="ARBA00022741"/>
    </source>
</evidence>
<reference evidence="15 16" key="1">
    <citation type="journal article" date="2014" name="Int. J. Syst. Evol. Microbiol.">
        <title>Complete genome sequence of Corynebacterium casei LMG S-19264T (=DSM 44701T), isolated from a smear-ripened cheese.</title>
        <authorList>
            <consortium name="US DOE Joint Genome Institute (JGI-PGF)"/>
            <person name="Walter F."/>
            <person name="Albersmeier A."/>
            <person name="Kalinowski J."/>
            <person name="Ruckert C."/>
        </authorList>
    </citation>
    <scope>NUCLEOTIDE SEQUENCE [LARGE SCALE GENOMIC DNA]</scope>
    <source>
        <strain evidence="15 16">NBRC 110095</strain>
    </source>
</reference>
<dbReference type="CDD" id="cd18552">
    <property type="entry name" value="ABC_6TM_MsbA_like"/>
    <property type="match status" value="1"/>
</dbReference>
<dbReference type="Pfam" id="PF00005">
    <property type="entry name" value="ABC_tran"/>
    <property type="match status" value="1"/>
</dbReference>
<evidence type="ECO:0000256" key="11">
    <source>
        <dbReference type="SAM" id="MobiDB-lite"/>
    </source>
</evidence>
<organism evidence="15 16">
    <name type="scientific">Marinibactrum halimedae</name>
    <dbReference type="NCBI Taxonomy" id="1444977"/>
    <lineage>
        <taxon>Bacteria</taxon>
        <taxon>Pseudomonadati</taxon>
        <taxon>Pseudomonadota</taxon>
        <taxon>Gammaproteobacteria</taxon>
        <taxon>Cellvibrionales</taxon>
        <taxon>Cellvibrionaceae</taxon>
        <taxon>Marinibactrum</taxon>
    </lineage>
</organism>
<evidence type="ECO:0000256" key="10">
    <source>
        <dbReference type="ARBA" id="ARBA00023136"/>
    </source>
</evidence>
<name>A0AA37WLB0_9GAMM</name>
<evidence type="ECO:0000259" key="13">
    <source>
        <dbReference type="PROSITE" id="PS50893"/>
    </source>
</evidence>
<comment type="subcellular location">
    <subcellularLocation>
        <location evidence="1">Cell membrane</location>
        <topology evidence="1">Multi-pass membrane protein</topology>
    </subcellularLocation>
</comment>
<dbReference type="EMBL" id="BSPD01000035">
    <property type="protein sequence ID" value="GLS25774.1"/>
    <property type="molecule type" value="Genomic_DNA"/>
</dbReference>
<keyword evidence="6 15" id="KW-0067">ATP-binding</keyword>
<comment type="caution">
    <text evidence="15">The sequence shown here is derived from an EMBL/GenBank/DDBJ whole genome shotgun (WGS) entry which is preliminary data.</text>
</comment>
<evidence type="ECO:0000256" key="8">
    <source>
        <dbReference type="ARBA" id="ARBA00022989"/>
    </source>
</evidence>
<dbReference type="InterPro" id="IPR017871">
    <property type="entry name" value="ABC_transporter-like_CS"/>
</dbReference>
<dbReference type="NCBIfam" id="TIGR02203">
    <property type="entry name" value="MsbA_lipidA"/>
    <property type="match status" value="1"/>
</dbReference>
<proteinExistence type="predicted"/>
<dbReference type="PANTHER" id="PTHR43394">
    <property type="entry name" value="ATP-DEPENDENT PERMEASE MDL1, MITOCHONDRIAL"/>
    <property type="match status" value="1"/>
</dbReference>
<dbReference type="PROSITE" id="PS00211">
    <property type="entry name" value="ABC_TRANSPORTER_1"/>
    <property type="match status" value="1"/>
</dbReference>
<evidence type="ECO:0000256" key="7">
    <source>
        <dbReference type="ARBA" id="ARBA00022967"/>
    </source>
</evidence>
<dbReference type="FunFam" id="3.40.50.300:FF:000140">
    <property type="entry name" value="Lipid A export ATP-binding/permease protein MsbA"/>
    <property type="match status" value="1"/>
</dbReference>
<dbReference type="InterPro" id="IPR003439">
    <property type="entry name" value="ABC_transporter-like_ATP-bd"/>
</dbReference>
<keyword evidence="8 12" id="KW-1133">Transmembrane helix</keyword>
<dbReference type="GO" id="GO:0034040">
    <property type="term" value="F:ATPase-coupled lipid transmembrane transporter activity"/>
    <property type="evidence" value="ECO:0007669"/>
    <property type="project" value="InterPro"/>
</dbReference>
<feature type="transmembrane region" description="Helical" evidence="12">
    <location>
        <begin position="39"/>
        <end position="60"/>
    </location>
</feature>
<dbReference type="InterPro" id="IPR039421">
    <property type="entry name" value="Type_1_exporter"/>
</dbReference>
<keyword evidence="4 12" id="KW-0812">Transmembrane</keyword>
<dbReference type="SUPFAM" id="SSF52540">
    <property type="entry name" value="P-loop containing nucleoside triphosphate hydrolases"/>
    <property type="match status" value="1"/>
</dbReference>
<keyword evidence="5" id="KW-0547">Nucleotide-binding</keyword>
<dbReference type="GO" id="GO:0015421">
    <property type="term" value="F:ABC-type oligopeptide transporter activity"/>
    <property type="evidence" value="ECO:0007669"/>
    <property type="project" value="TreeGrafter"/>
</dbReference>
<evidence type="ECO:0000256" key="6">
    <source>
        <dbReference type="ARBA" id="ARBA00022840"/>
    </source>
</evidence>
<dbReference type="InterPro" id="IPR003593">
    <property type="entry name" value="AAA+_ATPase"/>
</dbReference>
<dbReference type="SMART" id="SM00382">
    <property type="entry name" value="AAA"/>
    <property type="match status" value="1"/>
</dbReference>
<dbReference type="PROSITE" id="PS50929">
    <property type="entry name" value="ABC_TM1F"/>
    <property type="match status" value="1"/>
</dbReference>
<evidence type="ECO:0000256" key="3">
    <source>
        <dbReference type="ARBA" id="ARBA00022475"/>
    </source>
</evidence>
<dbReference type="PANTHER" id="PTHR43394:SF1">
    <property type="entry name" value="ATP-BINDING CASSETTE SUB-FAMILY B MEMBER 10, MITOCHONDRIAL"/>
    <property type="match status" value="1"/>
</dbReference>
<feature type="transmembrane region" description="Helical" evidence="12">
    <location>
        <begin position="183"/>
        <end position="201"/>
    </location>
</feature>
<feature type="transmembrane region" description="Helical" evidence="12">
    <location>
        <begin position="80"/>
        <end position="100"/>
    </location>
</feature>
<gene>
    <name evidence="15" type="primary">msbA</name>
    <name evidence="15" type="ORF">GCM10007877_14880</name>
</gene>
<dbReference type="PROSITE" id="PS50893">
    <property type="entry name" value="ABC_TRANSPORTER_2"/>
    <property type="match status" value="1"/>
</dbReference>
<evidence type="ECO:0000256" key="4">
    <source>
        <dbReference type="ARBA" id="ARBA00022692"/>
    </source>
</evidence>
<accession>A0AA37WLB0</accession>
<evidence type="ECO:0000256" key="12">
    <source>
        <dbReference type="SAM" id="Phobius"/>
    </source>
</evidence>
<evidence type="ECO:0000256" key="1">
    <source>
        <dbReference type="ARBA" id="ARBA00004651"/>
    </source>
</evidence>
<keyword evidence="7" id="KW-1278">Translocase</keyword>
<evidence type="ECO:0000313" key="16">
    <source>
        <dbReference type="Proteomes" id="UP001156870"/>
    </source>
</evidence>
<dbReference type="Pfam" id="PF00664">
    <property type="entry name" value="ABC_membrane"/>
    <property type="match status" value="1"/>
</dbReference>
<feature type="domain" description="ABC transporter" evidence="13">
    <location>
        <begin position="354"/>
        <end position="591"/>
    </location>
</feature>
<feature type="region of interest" description="Disordered" evidence="11">
    <location>
        <begin position="1"/>
        <end position="22"/>
    </location>
</feature>